<evidence type="ECO:0000313" key="6">
    <source>
        <dbReference type="Proteomes" id="UP000594774"/>
    </source>
</evidence>
<keyword evidence="2" id="KW-0479">Metal-binding</keyword>
<proteinExistence type="predicted"/>
<dbReference type="Gene3D" id="3.30.2320.80">
    <property type="match status" value="1"/>
</dbReference>
<dbReference type="GO" id="GO:0051604">
    <property type="term" value="P:protein maturation"/>
    <property type="evidence" value="ECO:0007669"/>
    <property type="project" value="InterPro"/>
</dbReference>
<dbReference type="GO" id="GO:0016151">
    <property type="term" value="F:nickel cation binding"/>
    <property type="evidence" value="ECO:0007669"/>
    <property type="project" value="InterPro"/>
</dbReference>
<dbReference type="Proteomes" id="UP000595198">
    <property type="component" value="Chromosome"/>
</dbReference>
<keyword evidence="1" id="KW-0533">Nickel</keyword>
<gene>
    <name evidence="4" type="ORF">I6G95_05360</name>
    <name evidence="5" type="ORF">I6H48_05930</name>
</gene>
<evidence type="ECO:0000313" key="4">
    <source>
        <dbReference type="EMBL" id="QPR31844.1"/>
    </source>
</evidence>
<dbReference type="GO" id="GO:0008270">
    <property type="term" value="F:zinc ion binding"/>
    <property type="evidence" value="ECO:0007669"/>
    <property type="project" value="TreeGrafter"/>
</dbReference>
<dbReference type="Pfam" id="PF01155">
    <property type="entry name" value="HypA"/>
    <property type="match status" value="1"/>
</dbReference>
<keyword evidence="3" id="KW-0862">Zinc</keyword>
<evidence type="ECO:0000256" key="2">
    <source>
        <dbReference type="ARBA" id="ARBA00022723"/>
    </source>
</evidence>
<dbReference type="Proteomes" id="UP000594774">
    <property type="component" value="Chromosome"/>
</dbReference>
<dbReference type="PANTHER" id="PTHR34535:SF3">
    <property type="entry name" value="HYDROGENASE MATURATION FACTOR HYPA"/>
    <property type="match status" value="1"/>
</dbReference>
<dbReference type="AlphaFoldDB" id="A0AB37GEE6"/>
<evidence type="ECO:0000313" key="5">
    <source>
        <dbReference type="EMBL" id="QQB83722.1"/>
    </source>
</evidence>
<keyword evidence="7" id="KW-1185">Reference proteome</keyword>
<name>A0AB37GEE6_CORAY</name>
<evidence type="ECO:0000313" key="7">
    <source>
        <dbReference type="Proteomes" id="UP000595198"/>
    </source>
</evidence>
<sequence length="136" mass="14980">MPAFSMRSTLRKRLESVRTATLEIVHEVALSMQLAKVVTRAAEGRTVRTVHLRIGALRQVVPETLSYAWDFVSRDTGLGHAELEIDWVPAVVECAHGHREQVGPLDGLLCPTCGKPGRVISGEEFTIVDIDVDAHK</sequence>
<dbReference type="EMBL" id="CP065628">
    <property type="protein sequence ID" value="QPR31844.1"/>
    <property type="molecule type" value="Genomic_DNA"/>
</dbReference>
<evidence type="ECO:0000256" key="1">
    <source>
        <dbReference type="ARBA" id="ARBA00022596"/>
    </source>
</evidence>
<evidence type="ECO:0000256" key="3">
    <source>
        <dbReference type="ARBA" id="ARBA00022833"/>
    </source>
</evidence>
<accession>A0AB37GEE6</accession>
<organism evidence="4 6">
    <name type="scientific">Corynebacterium amycolatum</name>
    <dbReference type="NCBI Taxonomy" id="43765"/>
    <lineage>
        <taxon>Bacteria</taxon>
        <taxon>Bacillati</taxon>
        <taxon>Actinomycetota</taxon>
        <taxon>Actinomycetes</taxon>
        <taxon>Mycobacteriales</taxon>
        <taxon>Corynebacteriaceae</taxon>
        <taxon>Corynebacterium</taxon>
    </lineage>
</organism>
<dbReference type="InterPro" id="IPR000688">
    <property type="entry name" value="HypA/HybF"/>
</dbReference>
<reference evidence="6 7" key="1">
    <citation type="submission" date="2020-12" db="EMBL/GenBank/DDBJ databases">
        <title>FDA dAtabase for Regulatory Grade micrObial Sequences (FDA-ARGOS): Supporting development and validation of Infectious Disease Dx tests.</title>
        <authorList>
            <person name="Sproer C."/>
            <person name="Gronow S."/>
            <person name="Severitt S."/>
            <person name="Schroder I."/>
            <person name="Tallon L."/>
            <person name="Sadzewicz L."/>
            <person name="Zhao X."/>
            <person name="Boylan J."/>
            <person name="Ott S."/>
            <person name="Bowen H."/>
            <person name="Vavikolanu K."/>
            <person name="Mehta A."/>
            <person name="Aluvathingal J."/>
            <person name="Nadendla S."/>
            <person name="Lowell S."/>
            <person name="Myers T."/>
            <person name="Yan Y."/>
            <person name="Sichtig H."/>
        </authorList>
    </citation>
    <scope>NUCLEOTIDE SEQUENCE [LARGE SCALE GENOMIC DNA]</scope>
    <source>
        <strain evidence="4 6">FDAARGOS_938</strain>
        <strain evidence="5 7">FDAARGOS_991</strain>
    </source>
</reference>
<dbReference type="PANTHER" id="PTHR34535">
    <property type="entry name" value="HYDROGENASE MATURATION FACTOR HYPA"/>
    <property type="match status" value="1"/>
</dbReference>
<protein>
    <submittedName>
        <fullName evidence="4">Hydrogenase maturation nickel metallochaperone HypA</fullName>
    </submittedName>
</protein>
<dbReference type="EMBL" id="CP066023">
    <property type="protein sequence ID" value="QQB83722.1"/>
    <property type="molecule type" value="Genomic_DNA"/>
</dbReference>